<gene>
    <name evidence="2" type="ORF">SAMN04489716_3349</name>
</gene>
<dbReference type="RefSeq" id="WP_092545485.1">
    <property type="nucleotide sequence ID" value="NZ_BOMJ01000005.1"/>
</dbReference>
<dbReference type="OrthoDB" id="3297332at2"/>
<dbReference type="EMBL" id="LT629758">
    <property type="protein sequence ID" value="SDT33739.1"/>
    <property type="molecule type" value="Genomic_DNA"/>
</dbReference>
<feature type="chain" id="PRO_5039141670" description="Lipoprotein" evidence="1">
    <location>
        <begin position="24"/>
        <end position="150"/>
    </location>
</feature>
<evidence type="ECO:0008006" key="4">
    <source>
        <dbReference type="Google" id="ProtNLM"/>
    </source>
</evidence>
<proteinExistence type="predicted"/>
<evidence type="ECO:0000256" key="1">
    <source>
        <dbReference type="SAM" id="SignalP"/>
    </source>
</evidence>
<name>A0A1H1ZJD6_9ACTN</name>
<evidence type="ECO:0000313" key="3">
    <source>
        <dbReference type="Proteomes" id="UP000198688"/>
    </source>
</evidence>
<feature type="signal peptide" evidence="1">
    <location>
        <begin position="1"/>
        <end position="23"/>
    </location>
</feature>
<dbReference type="Proteomes" id="UP000198688">
    <property type="component" value="Chromosome I"/>
</dbReference>
<dbReference type="AlphaFoldDB" id="A0A1H1ZJD6"/>
<dbReference type="STRING" id="113562.SAMN04489716_3349"/>
<keyword evidence="3" id="KW-1185">Reference proteome</keyword>
<protein>
    <recommendedName>
        <fullName evidence="4">Lipoprotein</fullName>
    </recommendedName>
</protein>
<keyword evidence="1" id="KW-0732">Signal</keyword>
<dbReference type="PROSITE" id="PS51257">
    <property type="entry name" value="PROKAR_LIPOPROTEIN"/>
    <property type="match status" value="1"/>
</dbReference>
<reference evidence="2 3" key="1">
    <citation type="submission" date="2016-10" db="EMBL/GenBank/DDBJ databases">
        <authorList>
            <person name="de Groot N.N."/>
        </authorList>
    </citation>
    <scope>NUCLEOTIDE SEQUENCE [LARGE SCALE GENOMIC DNA]</scope>
    <source>
        <strain evidence="2 3">DSM 43941</strain>
    </source>
</reference>
<accession>A0A1H1ZJD6</accession>
<evidence type="ECO:0000313" key="2">
    <source>
        <dbReference type="EMBL" id="SDT33739.1"/>
    </source>
</evidence>
<organism evidence="2 3">
    <name type="scientific">Actinoplanes derwentensis</name>
    <dbReference type="NCBI Taxonomy" id="113562"/>
    <lineage>
        <taxon>Bacteria</taxon>
        <taxon>Bacillati</taxon>
        <taxon>Actinomycetota</taxon>
        <taxon>Actinomycetes</taxon>
        <taxon>Micromonosporales</taxon>
        <taxon>Micromonosporaceae</taxon>
        <taxon>Actinoplanes</taxon>
    </lineage>
</organism>
<sequence length="150" mass="15113">MRGTTTAAIVAGTLLAISGCASTGQTVEPAATAVPAVTVSGLDEATATVCGMASHATLGEDGYDLDVATANKIITVGNDSKSTVITSAVNVLKLTVRNAESVAGEPGEASYIAEVRTQLLKLQTTCQNVDALVTSIQQSQSALDDEADKG</sequence>